<evidence type="ECO:0000313" key="2">
    <source>
        <dbReference type="Proteomes" id="UP001341840"/>
    </source>
</evidence>
<organism evidence="1 2">
    <name type="scientific">Stylosanthes scabra</name>
    <dbReference type="NCBI Taxonomy" id="79078"/>
    <lineage>
        <taxon>Eukaryota</taxon>
        <taxon>Viridiplantae</taxon>
        <taxon>Streptophyta</taxon>
        <taxon>Embryophyta</taxon>
        <taxon>Tracheophyta</taxon>
        <taxon>Spermatophyta</taxon>
        <taxon>Magnoliopsida</taxon>
        <taxon>eudicotyledons</taxon>
        <taxon>Gunneridae</taxon>
        <taxon>Pentapetalae</taxon>
        <taxon>rosids</taxon>
        <taxon>fabids</taxon>
        <taxon>Fabales</taxon>
        <taxon>Fabaceae</taxon>
        <taxon>Papilionoideae</taxon>
        <taxon>50 kb inversion clade</taxon>
        <taxon>dalbergioids sensu lato</taxon>
        <taxon>Dalbergieae</taxon>
        <taxon>Pterocarpus clade</taxon>
        <taxon>Stylosanthes</taxon>
    </lineage>
</organism>
<comment type="caution">
    <text evidence="1">The sequence shown here is derived from an EMBL/GenBank/DDBJ whole genome shotgun (WGS) entry which is preliminary data.</text>
</comment>
<sequence>MQQQCLAAWFNSISTRDSDGARFDDTTTFKVVNLKTHYMDQPQMSNSSNAAFSSSKLDMEELVEDVVSEDVVLEEPKMQTVSQGILGCEESDNQEEQKKHLRKEENETRVTISMVQQEKTRGNTRTKAMCKIAQPHPYCCPNIALSVLQVGRAIHHHYLAAESAGSSWKICSSLFVNDWFSWRQWNYIKGAFSQEKK</sequence>
<proteinExistence type="predicted"/>
<accession>A0ABU6VHA7</accession>
<dbReference type="EMBL" id="JASCZI010151300">
    <property type="protein sequence ID" value="MED6171830.1"/>
    <property type="molecule type" value="Genomic_DNA"/>
</dbReference>
<dbReference type="Proteomes" id="UP001341840">
    <property type="component" value="Unassembled WGS sequence"/>
</dbReference>
<keyword evidence="2" id="KW-1185">Reference proteome</keyword>
<protein>
    <submittedName>
        <fullName evidence="1">Uncharacterized protein</fullName>
    </submittedName>
</protein>
<name>A0ABU6VHA7_9FABA</name>
<evidence type="ECO:0000313" key="1">
    <source>
        <dbReference type="EMBL" id="MED6171830.1"/>
    </source>
</evidence>
<gene>
    <name evidence="1" type="ORF">PIB30_044471</name>
</gene>
<reference evidence="1 2" key="1">
    <citation type="journal article" date="2023" name="Plants (Basel)">
        <title>Bridging the Gap: Combining Genomics and Transcriptomics Approaches to Understand Stylosanthes scabra, an Orphan Legume from the Brazilian Caatinga.</title>
        <authorList>
            <person name="Ferreira-Neto J.R.C."/>
            <person name="da Silva M.D."/>
            <person name="Binneck E."/>
            <person name="de Melo N.F."/>
            <person name="da Silva R.H."/>
            <person name="de Melo A.L.T.M."/>
            <person name="Pandolfi V."/>
            <person name="Bustamante F.O."/>
            <person name="Brasileiro-Vidal A.C."/>
            <person name="Benko-Iseppon A.M."/>
        </authorList>
    </citation>
    <scope>NUCLEOTIDE SEQUENCE [LARGE SCALE GENOMIC DNA]</scope>
    <source>
        <tissue evidence="1">Leaves</tissue>
    </source>
</reference>